<evidence type="ECO:0000256" key="1">
    <source>
        <dbReference type="ARBA" id="ARBA00004777"/>
    </source>
</evidence>
<dbReference type="GO" id="GO:0005829">
    <property type="term" value="C:cytosol"/>
    <property type="evidence" value="ECO:0007669"/>
    <property type="project" value="TreeGrafter"/>
</dbReference>
<keyword evidence="8 12" id="KW-0560">Oxidoreductase</keyword>
<dbReference type="EMBL" id="PFTV01000021">
    <property type="protein sequence ID" value="PJB57930.1"/>
    <property type="molecule type" value="Genomic_DNA"/>
</dbReference>
<comment type="catalytic activity">
    <reaction evidence="12">
        <text>(6R)-5,10-methenyltetrahydrofolate + H2O = (6R)-10-formyltetrahydrofolate + H(+)</text>
        <dbReference type="Rhea" id="RHEA:23700"/>
        <dbReference type="ChEBI" id="CHEBI:15377"/>
        <dbReference type="ChEBI" id="CHEBI:15378"/>
        <dbReference type="ChEBI" id="CHEBI:57455"/>
        <dbReference type="ChEBI" id="CHEBI:195366"/>
        <dbReference type="EC" id="3.5.4.9"/>
    </reaction>
</comment>
<evidence type="ECO:0000256" key="11">
    <source>
        <dbReference type="ARBA" id="ARBA00023268"/>
    </source>
</evidence>
<comment type="caution">
    <text evidence="12">Lacks conserved residue(s) required for the propagation of feature annotation.</text>
</comment>
<sequence>MITKIIDGRKIAKEITESLKTKVEDFIQKNRITPELAVIIVGEDPASLFYVKMIGKTCEKVSINFKEHNLSKETSPEELLKLINNLNKDKKISGIIVQVPLPKHINQDQIQEVVNPSKDVDCFNPINMGRLALGKPEFLPCTPYAVYELIKRENIEVEGKHTVIIGRSNIVGRPMALILLQKKEHANATITVCHSLTKDLIYFTRQADILIAAVGKPEIIKRDMVKEGAIIIDVGTNEVGGKLVGDVAYDEVLGKVSLVTPVPGGVGPITNVMLMQNTLKAAEKLVN</sequence>
<dbReference type="RefSeq" id="WP_406608043.1">
    <property type="nucleotide sequence ID" value="NZ_PFKO01000292.1"/>
</dbReference>
<dbReference type="FunFam" id="3.40.50.720:FF:000094">
    <property type="entry name" value="Bifunctional protein FolD"/>
    <property type="match status" value="1"/>
</dbReference>
<evidence type="ECO:0000313" key="17">
    <source>
        <dbReference type="EMBL" id="PIY31845.1"/>
    </source>
</evidence>
<evidence type="ECO:0000259" key="14">
    <source>
        <dbReference type="Pfam" id="PF02882"/>
    </source>
</evidence>
<organism evidence="15 19">
    <name type="scientific">Candidatus Infernicultor aquiphilus</name>
    <dbReference type="NCBI Taxonomy" id="1805029"/>
    <lineage>
        <taxon>Bacteria</taxon>
        <taxon>Pseudomonadati</taxon>
        <taxon>Atribacterota</taxon>
        <taxon>Candidatus Phoenicimicrobiia</taxon>
        <taxon>Candidatus Pheonicimicrobiales</taxon>
        <taxon>Candidatus Phoenicimicrobiaceae</taxon>
        <taxon>Candidatus Infernicultor</taxon>
    </lineage>
</organism>
<accession>A0A1J5G6E7</accession>
<dbReference type="STRING" id="1805029.AUK42_06445"/>
<keyword evidence="7 12" id="KW-0521">NADP</keyword>
<dbReference type="InterPro" id="IPR020630">
    <property type="entry name" value="THF_DH/CycHdrlase_cat_dom"/>
</dbReference>
<dbReference type="InterPro" id="IPR020631">
    <property type="entry name" value="THF_DH/CycHdrlase_NAD-bd_dom"/>
</dbReference>
<dbReference type="Gene3D" id="3.40.50.720">
    <property type="entry name" value="NAD(P)-binding Rossmann-like Domain"/>
    <property type="match status" value="1"/>
</dbReference>
<comment type="catalytic activity">
    <reaction evidence="12">
        <text>(6R)-5,10-methylene-5,6,7,8-tetrahydrofolate + NADP(+) = (6R)-5,10-methenyltetrahydrofolate + NADPH</text>
        <dbReference type="Rhea" id="RHEA:22812"/>
        <dbReference type="ChEBI" id="CHEBI:15636"/>
        <dbReference type="ChEBI" id="CHEBI:57455"/>
        <dbReference type="ChEBI" id="CHEBI:57783"/>
        <dbReference type="ChEBI" id="CHEBI:58349"/>
        <dbReference type="EC" id="1.5.1.5"/>
    </reaction>
</comment>
<dbReference type="GO" id="GO:0004488">
    <property type="term" value="F:methylenetetrahydrofolate dehydrogenase (NADP+) activity"/>
    <property type="evidence" value="ECO:0007669"/>
    <property type="project" value="UniProtKB-UniRule"/>
</dbReference>
<proteinExistence type="inferred from homology"/>
<evidence type="ECO:0000259" key="13">
    <source>
        <dbReference type="Pfam" id="PF00763"/>
    </source>
</evidence>
<comment type="caution">
    <text evidence="15">The sequence shown here is derived from an EMBL/GenBank/DDBJ whole genome shotgun (WGS) entry which is preliminary data.</text>
</comment>
<protein>
    <recommendedName>
        <fullName evidence="12">Bifunctional protein FolD</fullName>
    </recommendedName>
    <domain>
        <recommendedName>
            <fullName evidence="12">Methylenetetrahydrofolate dehydrogenase</fullName>
            <ecNumber evidence="12">1.5.1.5</ecNumber>
        </recommendedName>
    </domain>
    <domain>
        <recommendedName>
            <fullName evidence="12">Methenyltetrahydrofolate cyclohydrolase</fullName>
            <ecNumber evidence="12">3.5.4.9</ecNumber>
        </recommendedName>
    </domain>
</protein>
<dbReference type="HAMAP" id="MF_01576">
    <property type="entry name" value="THF_DHG_CYH"/>
    <property type="match status" value="1"/>
</dbReference>
<keyword evidence="4 12" id="KW-0028">Amino-acid biosynthesis</keyword>
<evidence type="ECO:0000256" key="2">
    <source>
        <dbReference type="ARBA" id="ARBA00011738"/>
    </source>
</evidence>
<dbReference type="PANTHER" id="PTHR48099:SF5">
    <property type="entry name" value="C-1-TETRAHYDROFOLATE SYNTHASE, CYTOPLASMIC"/>
    <property type="match status" value="1"/>
</dbReference>
<accession>A0A2M7KA13</accession>
<evidence type="ECO:0000313" key="21">
    <source>
        <dbReference type="Proteomes" id="UP000230646"/>
    </source>
</evidence>
<evidence type="ECO:0000313" key="16">
    <source>
        <dbReference type="EMBL" id="PIX34955.1"/>
    </source>
</evidence>
<comment type="pathway">
    <text evidence="1 12">One-carbon metabolism; tetrahydrofolate interconversion.</text>
</comment>
<comment type="function">
    <text evidence="12">Catalyzes the oxidation of 5,10-methylenetetrahydrofolate to 5,10-methenyltetrahydrofolate and then the hydrolysis of 5,10-methenyltetrahydrofolate to 10-formyltetrahydrofolate.</text>
</comment>
<evidence type="ECO:0000256" key="12">
    <source>
        <dbReference type="HAMAP-Rule" id="MF_01576"/>
    </source>
</evidence>
<keyword evidence="10 12" id="KW-0486">Methionine biosynthesis</keyword>
<dbReference type="CDD" id="cd01080">
    <property type="entry name" value="NAD_bind_m-THF_DH_Cyclohyd"/>
    <property type="match status" value="1"/>
</dbReference>
<reference evidence="15 19" key="1">
    <citation type="journal article" date="2016" name="Environ. Microbiol.">
        <title>Genomic resolution of a cold subsurface aquifer community provides metabolic insights for novel microbes adapted to high CO concentrations.</title>
        <authorList>
            <person name="Probst A.J."/>
            <person name="Castelle C.J."/>
            <person name="Singh A."/>
            <person name="Brown C.T."/>
            <person name="Anantharaman K."/>
            <person name="Sharon I."/>
            <person name="Hug L.A."/>
            <person name="Burstein D."/>
            <person name="Emerson J.B."/>
            <person name="Thomas B.C."/>
            <person name="Banfield J.F."/>
        </authorList>
    </citation>
    <scope>NUCLEOTIDE SEQUENCE [LARGE SCALE GENOMIC DNA]</scope>
    <source>
        <strain evidence="15">CG2_30_33_13</strain>
    </source>
</reference>
<dbReference type="InterPro" id="IPR046346">
    <property type="entry name" value="Aminoacid_DH-like_N_sf"/>
</dbReference>
<dbReference type="SUPFAM" id="SSF53223">
    <property type="entry name" value="Aminoacid dehydrogenase-like, N-terminal domain"/>
    <property type="match status" value="1"/>
</dbReference>
<evidence type="ECO:0000256" key="7">
    <source>
        <dbReference type="ARBA" id="ARBA00022857"/>
    </source>
</evidence>
<gene>
    <name evidence="12" type="primary">folD</name>
    <name evidence="15" type="ORF">AUK42_06445</name>
    <name evidence="18" type="ORF">CO097_00860</name>
    <name evidence="17" type="ORF">COZ07_07820</name>
    <name evidence="16" type="ORF">COZ58_02005</name>
</gene>
<feature type="binding site" evidence="12">
    <location>
        <position position="236"/>
    </location>
    <ligand>
        <name>NADP(+)</name>
        <dbReference type="ChEBI" id="CHEBI:58349"/>
    </ligand>
</feature>
<keyword evidence="5 12" id="KW-0658">Purine biosynthesis</keyword>
<feature type="binding site" evidence="12">
    <location>
        <begin position="166"/>
        <end position="168"/>
    </location>
    <ligand>
        <name>NADP(+)</name>
        <dbReference type="ChEBI" id="CHEBI:58349"/>
    </ligand>
</feature>
<dbReference type="SUPFAM" id="SSF51735">
    <property type="entry name" value="NAD(P)-binding Rossmann-fold domains"/>
    <property type="match status" value="1"/>
</dbReference>
<keyword evidence="3 12" id="KW-0554">One-carbon metabolism</keyword>
<dbReference type="UniPathway" id="UPA00193"/>
<dbReference type="Proteomes" id="UP000182763">
    <property type="component" value="Unassembled WGS sequence"/>
</dbReference>
<dbReference type="InterPro" id="IPR000672">
    <property type="entry name" value="THF_DH/CycHdrlase"/>
</dbReference>
<dbReference type="AlphaFoldDB" id="A0A1J5G6E7"/>
<keyword evidence="9 12" id="KW-0368">Histidine biosynthesis</keyword>
<evidence type="ECO:0000313" key="19">
    <source>
        <dbReference type="Proteomes" id="UP000182763"/>
    </source>
</evidence>
<evidence type="ECO:0000313" key="20">
    <source>
        <dbReference type="Proteomes" id="UP000228560"/>
    </source>
</evidence>
<evidence type="ECO:0000256" key="6">
    <source>
        <dbReference type="ARBA" id="ARBA00022801"/>
    </source>
</evidence>
<dbReference type="Proteomes" id="UP000228560">
    <property type="component" value="Unassembled WGS sequence"/>
</dbReference>
<keyword evidence="11 12" id="KW-0511">Multifunctional enzyme</keyword>
<dbReference type="GO" id="GO:0006164">
    <property type="term" value="P:purine nucleotide biosynthetic process"/>
    <property type="evidence" value="ECO:0007669"/>
    <property type="project" value="UniProtKB-KW"/>
</dbReference>
<dbReference type="EC" id="1.5.1.5" evidence="12"/>
<dbReference type="Proteomes" id="UP000231493">
    <property type="component" value="Unassembled WGS sequence"/>
</dbReference>
<dbReference type="GO" id="GO:0000105">
    <property type="term" value="P:L-histidine biosynthetic process"/>
    <property type="evidence" value="ECO:0007669"/>
    <property type="project" value="UniProtKB-KW"/>
</dbReference>
<dbReference type="GO" id="GO:0009086">
    <property type="term" value="P:methionine biosynthetic process"/>
    <property type="evidence" value="ECO:0007669"/>
    <property type="project" value="UniProtKB-KW"/>
</dbReference>
<dbReference type="Proteomes" id="UP000230646">
    <property type="component" value="Unassembled WGS sequence"/>
</dbReference>
<accession>A0A2M8CFT4</accession>
<comment type="similarity">
    <text evidence="12">Belongs to the tetrahydrofolate dehydrogenase/cyclohydrolase family.</text>
</comment>
<dbReference type="GO" id="GO:0035999">
    <property type="term" value="P:tetrahydrofolate interconversion"/>
    <property type="evidence" value="ECO:0007669"/>
    <property type="project" value="UniProtKB-UniRule"/>
</dbReference>
<comment type="subunit">
    <text evidence="2 12">Homodimer.</text>
</comment>
<accession>A0A2M7PMT9</accession>
<evidence type="ECO:0000256" key="5">
    <source>
        <dbReference type="ARBA" id="ARBA00022755"/>
    </source>
</evidence>
<dbReference type="InterPro" id="IPR036291">
    <property type="entry name" value="NAD(P)-bd_dom_sf"/>
</dbReference>
<evidence type="ECO:0000256" key="4">
    <source>
        <dbReference type="ARBA" id="ARBA00022605"/>
    </source>
</evidence>
<feature type="domain" description="Tetrahydrofolate dehydrogenase/cyclohydrolase NAD(P)-binding" evidence="14">
    <location>
        <begin position="140"/>
        <end position="284"/>
    </location>
</feature>
<dbReference type="EMBL" id="MNYY01000125">
    <property type="protein sequence ID" value="OIP68213.1"/>
    <property type="molecule type" value="Genomic_DNA"/>
</dbReference>
<evidence type="ECO:0000313" key="15">
    <source>
        <dbReference type="EMBL" id="OIP68213.1"/>
    </source>
</evidence>
<dbReference type="PRINTS" id="PR00085">
    <property type="entry name" value="THFDHDRGNASE"/>
</dbReference>
<dbReference type="Pfam" id="PF00763">
    <property type="entry name" value="THF_DHG_CYH"/>
    <property type="match status" value="1"/>
</dbReference>
<evidence type="ECO:0000313" key="18">
    <source>
        <dbReference type="EMBL" id="PJB57930.1"/>
    </source>
</evidence>
<dbReference type="Pfam" id="PF02882">
    <property type="entry name" value="THF_DHG_CYH_C"/>
    <property type="match status" value="1"/>
</dbReference>
<dbReference type="PANTHER" id="PTHR48099">
    <property type="entry name" value="C-1-TETRAHYDROFOLATE SYNTHASE, CYTOPLASMIC-RELATED"/>
    <property type="match status" value="1"/>
</dbReference>
<evidence type="ECO:0000256" key="10">
    <source>
        <dbReference type="ARBA" id="ARBA00023167"/>
    </source>
</evidence>
<dbReference type="EMBL" id="PFIP01000032">
    <property type="protein sequence ID" value="PIX34955.1"/>
    <property type="molecule type" value="Genomic_DNA"/>
</dbReference>
<keyword evidence="6 12" id="KW-0378">Hydrolase</keyword>
<reference evidence="16" key="3">
    <citation type="submission" date="2017-09" db="EMBL/GenBank/DDBJ databases">
        <title>Depth-based differentiation of microbial function through sediment-hosted aquifers and enrichment of novel symbionts in the deep terrestrial subsurface.</title>
        <authorList>
            <person name="Probst A.J."/>
            <person name="Ladd B."/>
            <person name="Jarett J.K."/>
            <person name="Geller-Mcgrath D.E."/>
            <person name="Sieber C.M.K."/>
            <person name="Emerson J.B."/>
            <person name="Anantharaman K."/>
            <person name="Thomas B.C."/>
            <person name="Malmstrom R."/>
            <person name="Stieglmeier M."/>
            <person name="Klingl A."/>
            <person name="Woyke T."/>
            <person name="Ryan C.M."/>
            <person name="Banfield J.F."/>
        </authorList>
    </citation>
    <scope>NUCLEOTIDE SEQUENCE</scope>
    <source>
        <strain evidence="16">CG_4_8_14_3_um_filter_34_18</strain>
    </source>
</reference>
<reference evidence="20 21" key="2">
    <citation type="submission" date="2017-09" db="EMBL/GenBank/DDBJ databases">
        <title>Depth-based differentiation of microbial function through sediment-hosted aquifers and enrichment of novel symbionts in the deep terrestrial subsurface.</title>
        <authorList>
            <person name="Probst A.J."/>
            <person name="Ladd B."/>
            <person name="Jarett J.K."/>
            <person name="Geller-Mcgrath D.E."/>
            <person name="Sieber C.M."/>
            <person name="Emerson J.B."/>
            <person name="Anantharaman K."/>
            <person name="Thomas B.C."/>
            <person name="Malmstrom R."/>
            <person name="Stieglmeier M."/>
            <person name="Klingl A."/>
            <person name="Woyke T."/>
            <person name="Ryan C.M."/>
            <person name="Banfield J.F."/>
        </authorList>
    </citation>
    <scope>NUCLEOTIDE SEQUENCE [LARGE SCALE GENOMIC DNA]</scope>
    <source>
        <strain evidence="17">CG_4_10_14_3_um_filter_34_13</strain>
        <strain evidence="18">CG_4_9_14_3_um_filter_33_16</strain>
    </source>
</reference>
<evidence type="ECO:0000256" key="8">
    <source>
        <dbReference type="ARBA" id="ARBA00023002"/>
    </source>
</evidence>
<evidence type="ECO:0000256" key="3">
    <source>
        <dbReference type="ARBA" id="ARBA00022563"/>
    </source>
</evidence>
<evidence type="ECO:0000256" key="9">
    <source>
        <dbReference type="ARBA" id="ARBA00023102"/>
    </source>
</evidence>
<dbReference type="EMBL" id="PFKO01000292">
    <property type="protein sequence ID" value="PIY31845.1"/>
    <property type="molecule type" value="Genomic_DNA"/>
</dbReference>
<dbReference type="EC" id="3.5.4.9" evidence="12"/>
<dbReference type="Gene3D" id="3.40.50.10860">
    <property type="entry name" value="Leucine Dehydrogenase, chain A, domain 1"/>
    <property type="match status" value="1"/>
</dbReference>
<name>A0A1J5G6E7_9BACT</name>
<dbReference type="FunFam" id="3.40.50.10860:FF:000005">
    <property type="entry name" value="C-1-tetrahydrofolate synthase, cytoplasmic, putative"/>
    <property type="match status" value="1"/>
</dbReference>
<dbReference type="GO" id="GO:0004477">
    <property type="term" value="F:methenyltetrahydrofolate cyclohydrolase activity"/>
    <property type="evidence" value="ECO:0007669"/>
    <property type="project" value="UniProtKB-UniRule"/>
</dbReference>
<feature type="domain" description="Tetrahydrofolate dehydrogenase/cyclohydrolase catalytic" evidence="13">
    <location>
        <begin position="6"/>
        <end position="121"/>
    </location>
</feature>